<evidence type="ECO:0000259" key="2">
    <source>
        <dbReference type="Pfam" id="PF13401"/>
    </source>
</evidence>
<keyword evidence="8" id="KW-1185">Reference proteome</keyword>
<evidence type="ECO:0000256" key="1">
    <source>
        <dbReference type="SAM" id="MobiDB-lite"/>
    </source>
</evidence>
<gene>
    <name evidence="5" type="ORF">BACERE00174_04547</name>
    <name evidence="3" type="ORF">FYW06_23300</name>
    <name evidence="4" type="ORF">P6U22_22315</name>
</gene>
<evidence type="ECO:0000313" key="6">
    <source>
        <dbReference type="Proteomes" id="UP000194422"/>
    </source>
</evidence>
<dbReference type="Pfam" id="PF13401">
    <property type="entry name" value="AAA_22"/>
    <property type="match status" value="1"/>
</dbReference>
<dbReference type="RefSeq" id="WP_001080249.1">
    <property type="nucleotide sequence ID" value="NZ_CMPU01000040.1"/>
</dbReference>
<feature type="region of interest" description="Disordered" evidence="1">
    <location>
        <begin position="346"/>
        <end position="370"/>
    </location>
</feature>
<dbReference type="EMBL" id="JARPRV010000017">
    <property type="protein sequence ID" value="MDG0943877.1"/>
    <property type="molecule type" value="Genomic_DNA"/>
</dbReference>
<dbReference type="Proteomes" id="UP001221338">
    <property type="component" value="Unassembled WGS sequence"/>
</dbReference>
<evidence type="ECO:0000313" key="5">
    <source>
        <dbReference type="EMBL" id="SME29897.1"/>
    </source>
</evidence>
<dbReference type="SUPFAM" id="SSF52540">
    <property type="entry name" value="P-loop containing nucleoside triphosphate hydrolases"/>
    <property type="match status" value="1"/>
</dbReference>
<dbReference type="Proteomes" id="UP000194422">
    <property type="component" value="Unassembled WGS sequence"/>
</dbReference>
<dbReference type="GO" id="GO:0016887">
    <property type="term" value="F:ATP hydrolysis activity"/>
    <property type="evidence" value="ECO:0007669"/>
    <property type="project" value="InterPro"/>
</dbReference>
<evidence type="ECO:0000313" key="8">
    <source>
        <dbReference type="Proteomes" id="UP001221338"/>
    </source>
</evidence>
<proteinExistence type="predicted"/>
<evidence type="ECO:0000313" key="7">
    <source>
        <dbReference type="Proteomes" id="UP000325411"/>
    </source>
</evidence>
<dbReference type="InterPro" id="IPR027417">
    <property type="entry name" value="P-loop_NTPase"/>
</dbReference>
<comment type="caution">
    <text evidence="3">The sequence shown here is derived from an EMBL/GenBank/DDBJ whole genome shotgun (WGS) entry which is preliminary data.</text>
</comment>
<dbReference type="InterPro" id="IPR049945">
    <property type="entry name" value="AAA_22"/>
</dbReference>
<reference evidence="3 7" key="2">
    <citation type="submission" date="2019-09" db="EMBL/GenBank/DDBJ databases">
        <authorList>
            <person name="Geng P."/>
            <person name="Wan X."/>
            <person name="Zhou G."/>
            <person name="Yuan Z."/>
            <person name="Hu X."/>
        </authorList>
    </citation>
    <scope>NUCLEOTIDE SEQUENCE [LARGE SCALE GENOMIC DNA]</scope>
    <source>
        <strain evidence="3 7">EFR-4</strain>
    </source>
</reference>
<dbReference type="AlphaFoldDB" id="A0A5M9GQ00"/>
<dbReference type="EMBL" id="FWYW01000089">
    <property type="protein sequence ID" value="SME29897.1"/>
    <property type="molecule type" value="Genomic_DNA"/>
</dbReference>
<dbReference type="Gene3D" id="3.40.50.300">
    <property type="entry name" value="P-loop containing nucleotide triphosphate hydrolases"/>
    <property type="match status" value="1"/>
</dbReference>
<evidence type="ECO:0000313" key="3">
    <source>
        <dbReference type="EMBL" id="KAA8474858.1"/>
    </source>
</evidence>
<sequence length="370" mass="43189">MNRKIERLFDEELLMKSREAKERFFENYTISHPKMRMALNDLKKEIYSGDYNIVLIVGPSGVGKSRLFDETLRSILIDMTKELEIDRSMIPISGIELPNPDLGKFNWKDFYYRALNALNEPLIKQKININIPGETFDNIRSTGTAPELRRSLENAFYYRKTKALLIDEAQHFFKIGTGKAVESQFNSIKSLANMGNTKFILFGTYDLNHVINIDGQLSRRVKEIHFSRYDYRDKNDIKFFRSLLYTFQKLLPVEEEPNLIQAHEYIYENCIGCAGILKNWLQRSLRYAFENEEKTITMENLKVNTLQTQKLLTLAEEAIAGELEFMEKEEDKEKLRLLLGIREKSEKTNSIQKTNRTPGVRKPNRDSVGL</sequence>
<organism evidence="3 7">
    <name type="scientific">Bacillus paranthracis</name>
    <dbReference type="NCBI Taxonomy" id="2026186"/>
    <lineage>
        <taxon>Bacteria</taxon>
        <taxon>Bacillati</taxon>
        <taxon>Bacillota</taxon>
        <taxon>Bacilli</taxon>
        <taxon>Bacillales</taxon>
        <taxon>Bacillaceae</taxon>
        <taxon>Bacillus</taxon>
        <taxon>Bacillus cereus group</taxon>
    </lineage>
</organism>
<evidence type="ECO:0000313" key="4">
    <source>
        <dbReference type="EMBL" id="MDG0943877.1"/>
    </source>
</evidence>
<feature type="compositionally biased region" description="Polar residues" evidence="1">
    <location>
        <begin position="348"/>
        <end position="357"/>
    </location>
</feature>
<accession>A0A5M9GQ00</accession>
<protein>
    <submittedName>
        <fullName evidence="3">AAA family ATPase</fullName>
    </submittedName>
    <submittedName>
        <fullName evidence="5">Archaeal ATPase</fullName>
    </submittedName>
</protein>
<dbReference type="Proteomes" id="UP000325411">
    <property type="component" value="Unassembled WGS sequence"/>
</dbReference>
<reference evidence="4 8" key="3">
    <citation type="submission" date="2023-03" db="EMBL/GenBank/DDBJ databases">
        <title>Genetic diversity of Bacillus cereus sensu lato isolates from Slovenia.</title>
        <authorList>
            <person name="Abdelli M."/>
        </authorList>
    </citation>
    <scope>NUCLEOTIDE SEQUENCE [LARGE SCALE GENOMIC DNA]</scope>
    <source>
        <strain evidence="4 8">SIBC61B</strain>
    </source>
</reference>
<name>A0A5M9GQ00_9BACI</name>
<reference evidence="5 6" key="1">
    <citation type="submission" date="2017-04" db="EMBL/GenBank/DDBJ databases">
        <authorList>
            <person name="Criscuolo A."/>
        </authorList>
    </citation>
    <scope>NUCLEOTIDE SEQUENCE [LARGE SCALE GENOMIC DNA]</scope>
    <source>
        <strain evidence="5">16-00174</strain>
    </source>
</reference>
<dbReference type="EMBL" id="VXCE01000024">
    <property type="protein sequence ID" value="KAA8474858.1"/>
    <property type="molecule type" value="Genomic_DNA"/>
</dbReference>
<feature type="domain" description="ORC1/DEAH AAA+ ATPase" evidence="2">
    <location>
        <begin position="52"/>
        <end position="210"/>
    </location>
</feature>